<feature type="transmembrane region" description="Helical" evidence="2">
    <location>
        <begin position="12"/>
        <end position="29"/>
    </location>
</feature>
<protein>
    <submittedName>
        <fullName evidence="3">Uncharacterized protein</fullName>
    </submittedName>
</protein>
<reference evidence="3 4" key="1">
    <citation type="submission" date="2016-11" db="EMBL/GenBank/DDBJ databases">
        <authorList>
            <person name="Jaros S."/>
            <person name="Januszkiewicz K."/>
            <person name="Wedrychowicz H."/>
        </authorList>
    </citation>
    <scope>NUCLEOTIDE SEQUENCE [LARGE SCALE GENOMIC DNA]</scope>
    <source>
        <strain evidence="3 4">DSM 100565</strain>
    </source>
</reference>
<evidence type="ECO:0000256" key="2">
    <source>
        <dbReference type="SAM" id="Phobius"/>
    </source>
</evidence>
<feature type="compositionally biased region" description="Low complexity" evidence="1">
    <location>
        <begin position="77"/>
        <end position="96"/>
    </location>
</feature>
<feature type="transmembrane region" description="Helical" evidence="2">
    <location>
        <begin position="35"/>
        <end position="55"/>
    </location>
</feature>
<keyword evidence="4" id="KW-1185">Reference proteome</keyword>
<dbReference type="Proteomes" id="UP000184292">
    <property type="component" value="Unassembled WGS sequence"/>
</dbReference>
<dbReference type="AlphaFoldDB" id="A0A1M6HEG7"/>
<feature type="region of interest" description="Disordered" evidence="1">
    <location>
        <begin position="77"/>
        <end position="138"/>
    </location>
</feature>
<keyword evidence="2" id="KW-0472">Membrane</keyword>
<organism evidence="3 4">
    <name type="scientific">Wenxinia saemankumensis</name>
    <dbReference type="NCBI Taxonomy" id="1447782"/>
    <lineage>
        <taxon>Bacteria</taxon>
        <taxon>Pseudomonadati</taxon>
        <taxon>Pseudomonadota</taxon>
        <taxon>Alphaproteobacteria</taxon>
        <taxon>Rhodobacterales</taxon>
        <taxon>Roseobacteraceae</taxon>
        <taxon>Wenxinia</taxon>
    </lineage>
</organism>
<evidence type="ECO:0000256" key="1">
    <source>
        <dbReference type="SAM" id="MobiDB-lite"/>
    </source>
</evidence>
<keyword evidence="2" id="KW-1133">Transmembrane helix</keyword>
<evidence type="ECO:0000313" key="3">
    <source>
        <dbReference type="EMBL" id="SHJ20581.1"/>
    </source>
</evidence>
<accession>A0A1M6HEG7</accession>
<proteinExistence type="predicted"/>
<gene>
    <name evidence="3" type="ORF">SAMN05444417_3190</name>
</gene>
<keyword evidence="2" id="KW-0812">Transmembrane</keyword>
<sequence length="138" mass="13888">MTGAHPDCLRRAWGAGAAIGAIVLVLMWLVVTGFFAALVLGLIVAGLSGLALSYVRCGPSVEGPSSDFAAAPDIAAPMGMADEPAPGGAAPMAAPLPDRPQQAEPGPGQGASARWSPSKPLPGQQELAARKGSWRYGS</sequence>
<name>A0A1M6HEG7_9RHOB</name>
<dbReference type="RefSeq" id="WP_073333403.1">
    <property type="nucleotide sequence ID" value="NZ_FQYO01000006.1"/>
</dbReference>
<dbReference type="EMBL" id="FQYO01000006">
    <property type="protein sequence ID" value="SHJ20581.1"/>
    <property type="molecule type" value="Genomic_DNA"/>
</dbReference>
<dbReference type="STRING" id="1447782.SAMN05444417_3190"/>
<evidence type="ECO:0000313" key="4">
    <source>
        <dbReference type="Proteomes" id="UP000184292"/>
    </source>
</evidence>